<keyword evidence="3" id="KW-0812">Transmembrane</keyword>
<feature type="region of interest" description="Disordered" evidence="2">
    <location>
        <begin position="1049"/>
        <end position="1068"/>
    </location>
</feature>
<evidence type="ECO:0000313" key="5">
    <source>
        <dbReference type="Proteomes" id="UP001152867"/>
    </source>
</evidence>
<feature type="compositionally biased region" description="Low complexity" evidence="2">
    <location>
        <begin position="196"/>
        <end position="264"/>
    </location>
</feature>
<dbReference type="RefSeq" id="WP_178941835.1">
    <property type="nucleotide sequence ID" value="NZ_JAIWJG010000008.1"/>
</dbReference>
<keyword evidence="1" id="KW-0732">Signal</keyword>
<evidence type="ECO:0000256" key="1">
    <source>
        <dbReference type="ARBA" id="ARBA00022729"/>
    </source>
</evidence>
<feature type="transmembrane region" description="Helical" evidence="3">
    <location>
        <begin position="28"/>
        <end position="45"/>
    </location>
</feature>
<protein>
    <submittedName>
        <fullName evidence="4">KxYKxGKxW signal peptide domain-containing protein</fullName>
    </submittedName>
</protein>
<gene>
    <name evidence="4" type="ORF">NNA32_06475</name>
</gene>
<feature type="region of interest" description="Disordered" evidence="2">
    <location>
        <begin position="110"/>
        <end position="280"/>
    </location>
</feature>
<dbReference type="Pfam" id="PF07554">
    <property type="entry name" value="FIVAR"/>
    <property type="match status" value="5"/>
</dbReference>
<comment type="caution">
    <text evidence="4">The sequence shown here is derived from an EMBL/GenBank/DDBJ whole genome shotgun (WGS) entry which is preliminary data.</text>
</comment>
<evidence type="ECO:0000313" key="4">
    <source>
        <dbReference type="EMBL" id="MDF9913894.1"/>
    </source>
</evidence>
<keyword evidence="3" id="KW-0472">Membrane</keyword>
<dbReference type="Proteomes" id="UP001152867">
    <property type="component" value="Unassembled WGS sequence"/>
</dbReference>
<evidence type="ECO:0000256" key="3">
    <source>
        <dbReference type="SAM" id="Phobius"/>
    </source>
</evidence>
<feature type="compositionally biased region" description="Polar residues" evidence="2">
    <location>
        <begin position="1051"/>
        <end position="1068"/>
    </location>
</feature>
<keyword evidence="3" id="KW-1133">Transmembrane helix</keyword>
<dbReference type="Gene3D" id="1.20.1270.90">
    <property type="entry name" value="AF1782-like"/>
    <property type="match status" value="1"/>
</dbReference>
<dbReference type="EMBL" id="JANDJP010000006">
    <property type="protein sequence ID" value="MDF9913894.1"/>
    <property type="molecule type" value="Genomic_DNA"/>
</dbReference>
<reference evidence="4" key="1">
    <citation type="submission" date="2022-06" db="EMBL/GenBank/DDBJ databases">
        <title>Antifungal cultures and metabolites of lactic acid bacteria for use in dairy fermentations.</title>
        <authorList>
            <person name="Zhao Z."/>
            <person name="Gaenzle M."/>
        </authorList>
    </citation>
    <scope>NUCLEOTIDE SEQUENCE</scope>
    <source>
        <strain evidence="4">FUA3126</strain>
    </source>
</reference>
<sequence>MSRKNEEIADTITSTKEHYKMYKAGKQWLFAGITVFTFGGLLAGGEQAAKADATSNNGSNTTDPQTDATKQTNAPLEFSTSVTQTTATASAAPTSVAPASAAVSQSSVKTSTASSQSTNSQASTAPSSVASKTQTAQTSTAPASVTSQASEAQTSTASQAKDVQTSTAPVSATSAAKDVQTSTAPASVAGATKDVQTSTAPASTTSQSKTDQASQSKDATTSTATASSTSQTSDDAQTSTAPASATTNTSTVASQTSAASTAPTKQVTALPDNANSQQVSDAKSAALAAFAETGTPQEITRTDAAVTSDATTSAADTTSAATTSAAANQAWTDYSKVLAAAQAEKSANYTNASYSLLQTALANANGMTQSAAKTALKSAQQQLQAAIDSLVPNLGAGGQAQLQNTISADQTKYSNATASEYTTAAWKTYTDALSAANAGLSDSATTANTFSVLYKKLTDATAGLELNKSSVLFTQLESVTSSAATKLNDSGSYTVASIQNLQTAQSAAQKISGSSAAQDIQTATQNLQTALDALIPSGSLSSLQNVLNTTSVTYNANQTADATKTNYAYAAYTKSSWDTFASAYVYAKAVMNNGAATPDQISTSSYNLQQAYQNLLTTTATNLLLSDAIAGGDQLLEEGSGSAYGSQSTQTLKNAILAAQTLLSSDGTPLATSTPDQLNQATKVIQSAIDGLTTTTNSAWNNLNKYIQTADTLSAGDYTADTFSTLTSAISKAKSALYDDSTAASLQSDADALRSALWAATPANTTIAKAKTALSDAVKNAQSAATSSANYSTDTYQTFVNALKVAQSLLDNASMDNTAMTKATSNLTFYQGNLVNIGNSNGASFTGSVNSMNTLGTGGVLAGGPGSFNTVSIVNTSTVTFGGSSTFSGISVVPSYTSTWTLPISLTPFFKTTDWQKYVNLAYVLWSGTTQLGTGTSALSATLDPAKNEALSTALASGDFMLRVAYNNAGQPVLTLVSKSLTLSSKSSVQYYFMLDLGKWSNETNQYLPRITGNQTLNDITYQTVINGFSGTWNLATGTSKDLENTFAADSDSSITPNTPQPNYSTSAASGTATLINQAQKLVPQFTVNDLTSAVVQGTNTITGKVTLDTSTDMPGDIYQIVFTDTTTGATTTANINKSDGTFVASFGNTVGTTTTGLNINTGDQITAQIQRVNRLVVMFLRVL</sequence>
<keyword evidence="5" id="KW-1185">Reference proteome</keyword>
<dbReference type="InterPro" id="IPR022263">
    <property type="entry name" value="KxYKxGKxW"/>
</dbReference>
<dbReference type="Gene3D" id="1.20.1270.70">
    <property type="entry name" value="Designed single chain three-helix bundle"/>
    <property type="match status" value="1"/>
</dbReference>
<evidence type="ECO:0000256" key="2">
    <source>
        <dbReference type="SAM" id="MobiDB-lite"/>
    </source>
</evidence>
<feature type="region of interest" description="Disordered" evidence="2">
    <location>
        <begin position="51"/>
        <end position="76"/>
    </location>
</feature>
<name>A0ABT6D9V0_9LACO</name>
<accession>A0ABT6D9V0</accession>
<feature type="compositionally biased region" description="Polar residues" evidence="2">
    <location>
        <begin position="53"/>
        <end position="74"/>
    </location>
</feature>
<feature type="compositionally biased region" description="Low complexity" evidence="2">
    <location>
        <begin position="110"/>
        <end position="176"/>
    </location>
</feature>
<dbReference type="NCBIfam" id="TIGR03715">
    <property type="entry name" value="KxYKxGKxW"/>
    <property type="match status" value="1"/>
</dbReference>
<organism evidence="4 5">
    <name type="scientific">Furfurilactobacillus milii</name>
    <dbReference type="NCBI Taxonomy" id="2888272"/>
    <lineage>
        <taxon>Bacteria</taxon>
        <taxon>Bacillati</taxon>
        <taxon>Bacillota</taxon>
        <taxon>Bacilli</taxon>
        <taxon>Lactobacillales</taxon>
        <taxon>Lactobacillaceae</taxon>
        <taxon>Furfurilactobacillus</taxon>
    </lineage>
</organism>
<proteinExistence type="predicted"/>
<dbReference type="Pfam" id="PF19258">
    <property type="entry name" value="KxYKxGKxW_sig"/>
    <property type="match status" value="1"/>
</dbReference>